<gene>
    <name evidence="6" type="ORF">DDE18_14590</name>
</gene>
<dbReference type="AlphaFoldDB" id="A0A2T8F885"/>
<dbReference type="SUPFAM" id="SSF46689">
    <property type="entry name" value="Homeodomain-like"/>
    <property type="match status" value="1"/>
</dbReference>
<evidence type="ECO:0000256" key="3">
    <source>
        <dbReference type="ARBA" id="ARBA00023163"/>
    </source>
</evidence>
<dbReference type="EMBL" id="QDGZ01000006">
    <property type="protein sequence ID" value="PVG81932.1"/>
    <property type="molecule type" value="Genomic_DNA"/>
</dbReference>
<dbReference type="InterPro" id="IPR050109">
    <property type="entry name" value="HTH-type_TetR-like_transc_reg"/>
</dbReference>
<comment type="caution">
    <text evidence="6">The sequence shown here is derived from an EMBL/GenBank/DDBJ whole genome shotgun (WGS) entry which is preliminary data.</text>
</comment>
<dbReference type="PANTHER" id="PTHR30055">
    <property type="entry name" value="HTH-TYPE TRANSCRIPTIONAL REGULATOR RUTR"/>
    <property type="match status" value="1"/>
</dbReference>
<evidence type="ECO:0000256" key="1">
    <source>
        <dbReference type="ARBA" id="ARBA00023015"/>
    </source>
</evidence>
<dbReference type="Gene3D" id="1.10.357.10">
    <property type="entry name" value="Tetracycline Repressor, domain 2"/>
    <property type="match status" value="1"/>
</dbReference>
<keyword evidence="1" id="KW-0805">Transcription regulation</keyword>
<protein>
    <submittedName>
        <fullName evidence="6">TetR family transcriptional regulator</fullName>
    </submittedName>
</protein>
<proteinExistence type="predicted"/>
<dbReference type="SUPFAM" id="SSF48498">
    <property type="entry name" value="Tetracyclin repressor-like, C-terminal domain"/>
    <property type="match status" value="1"/>
</dbReference>
<dbReference type="InterPro" id="IPR001647">
    <property type="entry name" value="HTH_TetR"/>
</dbReference>
<dbReference type="InterPro" id="IPR036271">
    <property type="entry name" value="Tet_transcr_reg_TetR-rel_C_sf"/>
</dbReference>
<dbReference type="InterPro" id="IPR009057">
    <property type="entry name" value="Homeodomain-like_sf"/>
</dbReference>
<dbReference type="GO" id="GO:0000976">
    <property type="term" value="F:transcription cis-regulatory region binding"/>
    <property type="evidence" value="ECO:0007669"/>
    <property type="project" value="TreeGrafter"/>
</dbReference>
<dbReference type="OrthoDB" id="3190535at2"/>
<dbReference type="GO" id="GO:0003700">
    <property type="term" value="F:DNA-binding transcription factor activity"/>
    <property type="evidence" value="ECO:0007669"/>
    <property type="project" value="TreeGrafter"/>
</dbReference>
<evidence type="ECO:0000256" key="2">
    <source>
        <dbReference type="ARBA" id="ARBA00023125"/>
    </source>
</evidence>
<accession>A0A2T8F885</accession>
<sequence>MSERVPAERRRLPSGEPRPTYTLDSLLDVAARVFTERGYDGTSFQHLSHASGLSKSSIYHHIEGKEQLLRLGLEKALEPLMASTVEEGATTGRAVDRLTYLIRRNIEIMAERLPYVTLLLNVHGNTETERWALEQRRAYDKIVAGVVQEAIDEGDVRADIDARTTARLIFGMTNSVREWYRPQHNLTPAELAELVCSMLLDGIRIR</sequence>
<dbReference type="InterPro" id="IPR041490">
    <property type="entry name" value="KstR2_TetR_C"/>
</dbReference>
<feature type="domain" description="HTH tetR-type" evidence="5">
    <location>
        <begin position="20"/>
        <end position="80"/>
    </location>
</feature>
<dbReference type="Proteomes" id="UP000246018">
    <property type="component" value="Unassembled WGS sequence"/>
</dbReference>
<feature type="DNA-binding region" description="H-T-H motif" evidence="4">
    <location>
        <begin position="43"/>
        <end position="62"/>
    </location>
</feature>
<dbReference type="PROSITE" id="PS50977">
    <property type="entry name" value="HTH_TETR_2"/>
    <property type="match status" value="1"/>
</dbReference>
<dbReference type="PANTHER" id="PTHR30055:SF234">
    <property type="entry name" value="HTH-TYPE TRANSCRIPTIONAL REGULATOR BETI"/>
    <property type="match status" value="1"/>
</dbReference>
<evidence type="ECO:0000313" key="7">
    <source>
        <dbReference type="Proteomes" id="UP000246018"/>
    </source>
</evidence>
<dbReference type="Pfam" id="PF17932">
    <property type="entry name" value="TetR_C_24"/>
    <property type="match status" value="1"/>
</dbReference>
<organism evidence="6 7">
    <name type="scientific">Nocardioides gansuensis</name>
    <dbReference type="NCBI Taxonomy" id="2138300"/>
    <lineage>
        <taxon>Bacteria</taxon>
        <taxon>Bacillati</taxon>
        <taxon>Actinomycetota</taxon>
        <taxon>Actinomycetes</taxon>
        <taxon>Propionibacteriales</taxon>
        <taxon>Nocardioidaceae</taxon>
        <taxon>Nocardioides</taxon>
    </lineage>
</organism>
<keyword evidence="3" id="KW-0804">Transcription</keyword>
<dbReference type="Pfam" id="PF00440">
    <property type="entry name" value="TetR_N"/>
    <property type="match status" value="1"/>
</dbReference>
<evidence type="ECO:0000256" key="4">
    <source>
        <dbReference type="PROSITE-ProRule" id="PRU00335"/>
    </source>
</evidence>
<dbReference type="Gene3D" id="1.10.10.60">
    <property type="entry name" value="Homeodomain-like"/>
    <property type="match status" value="1"/>
</dbReference>
<evidence type="ECO:0000259" key="5">
    <source>
        <dbReference type="PROSITE" id="PS50977"/>
    </source>
</evidence>
<keyword evidence="7" id="KW-1185">Reference proteome</keyword>
<dbReference type="RefSeq" id="WP_116573000.1">
    <property type="nucleotide sequence ID" value="NZ_QDGZ01000006.1"/>
</dbReference>
<dbReference type="PRINTS" id="PR00455">
    <property type="entry name" value="HTHTETR"/>
</dbReference>
<keyword evidence="2 4" id="KW-0238">DNA-binding</keyword>
<evidence type="ECO:0000313" key="6">
    <source>
        <dbReference type="EMBL" id="PVG81932.1"/>
    </source>
</evidence>
<name>A0A2T8F885_9ACTN</name>
<reference evidence="6 7" key="1">
    <citation type="submission" date="2018-04" db="EMBL/GenBank/DDBJ databases">
        <title>Genome of Nocardioides gansuensis WSJ-1.</title>
        <authorList>
            <person name="Wu S."/>
            <person name="Wang G."/>
        </authorList>
    </citation>
    <scope>NUCLEOTIDE SEQUENCE [LARGE SCALE GENOMIC DNA]</scope>
    <source>
        <strain evidence="6 7">WSJ-1</strain>
    </source>
</reference>